<name>A0A1N7HE96_9ACTN</name>
<reference evidence="2" key="1">
    <citation type="submission" date="2017-01" db="EMBL/GenBank/DDBJ databases">
        <authorList>
            <person name="Varghese N."/>
            <person name="Submissions S."/>
        </authorList>
    </citation>
    <scope>NUCLEOTIDE SEQUENCE [LARGE SCALE GENOMIC DNA]</scope>
    <source>
        <strain evidence="2">ATCC 12950</strain>
    </source>
</reference>
<gene>
    <name evidence="1" type="ORF">SAMN05421833_1464</name>
</gene>
<evidence type="ECO:0000313" key="1">
    <source>
        <dbReference type="EMBL" id="SIS23152.1"/>
    </source>
</evidence>
<evidence type="ECO:0000313" key="2">
    <source>
        <dbReference type="Proteomes" id="UP000186096"/>
    </source>
</evidence>
<dbReference type="AlphaFoldDB" id="A0A1N7HE96"/>
<protein>
    <submittedName>
        <fullName evidence="1">Uncharacterized protein</fullName>
    </submittedName>
</protein>
<dbReference type="OrthoDB" id="3543511at2"/>
<sequence>MSHPGEIDELKTRLDAAERQVRTLAEAVRVLAGGLEGGPLEEAGRARPEHAARLAHELLLAAGLIQPKESEGP</sequence>
<dbReference type="Proteomes" id="UP000186096">
    <property type="component" value="Unassembled WGS sequence"/>
</dbReference>
<dbReference type="RefSeq" id="WP_076442732.1">
    <property type="nucleotide sequence ID" value="NZ_FTNI01000046.1"/>
</dbReference>
<dbReference type="EMBL" id="FTNI01000046">
    <property type="protein sequence ID" value="SIS23152.1"/>
    <property type="molecule type" value="Genomic_DNA"/>
</dbReference>
<dbReference type="STRING" id="58117.SAMN05421833_1464"/>
<keyword evidence="2" id="KW-1185">Reference proteome</keyword>
<organism evidence="1 2">
    <name type="scientific">Microbispora rosea</name>
    <dbReference type="NCBI Taxonomy" id="58117"/>
    <lineage>
        <taxon>Bacteria</taxon>
        <taxon>Bacillati</taxon>
        <taxon>Actinomycetota</taxon>
        <taxon>Actinomycetes</taxon>
        <taxon>Streptosporangiales</taxon>
        <taxon>Streptosporangiaceae</taxon>
        <taxon>Microbispora</taxon>
    </lineage>
</organism>
<proteinExistence type="predicted"/>
<accession>A0A1N7HE96</accession>